<dbReference type="InParanoid" id="A0A0P8ZH91"/>
<dbReference type="PANTHER" id="PTHR21052:SF0">
    <property type="entry name" value="ALPHA-KETOGLUTARATE-DEPENDENT DIOXYGENASE ALKB HOMOLOG 7, MITOCHONDRIAL"/>
    <property type="match status" value="1"/>
</dbReference>
<keyword evidence="3" id="KW-1185">Reference proteome</keyword>
<evidence type="ECO:0008006" key="4">
    <source>
        <dbReference type="Google" id="ProtNLM"/>
    </source>
</evidence>
<name>A0A0P8ZH91_DROAN</name>
<organism evidence="2 3">
    <name type="scientific">Drosophila ananassae</name>
    <name type="common">Fruit fly</name>
    <dbReference type="NCBI Taxonomy" id="7217"/>
    <lineage>
        <taxon>Eukaryota</taxon>
        <taxon>Metazoa</taxon>
        <taxon>Ecdysozoa</taxon>
        <taxon>Arthropoda</taxon>
        <taxon>Hexapoda</taxon>
        <taxon>Insecta</taxon>
        <taxon>Pterygota</taxon>
        <taxon>Neoptera</taxon>
        <taxon>Endopterygota</taxon>
        <taxon>Diptera</taxon>
        <taxon>Brachycera</taxon>
        <taxon>Muscomorpha</taxon>
        <taxon>Ephydroidea</taxon>
        <taxon>Drosophilidae</taxon>
        <taxon>Drosophila</taxon>
        <taxon>Sophophora</taxon>
    </lineage>
</organism>
<evidence type="ECO:0000313" key="3">
    <source>
        <dbReference type="Proteomes" id="UP000007801"/>
    </source>
</evidence>
<dbReference type="PANTHER" id="PTHR21052">
    <property type="entry name" value="SPERMATOGENESIS ASSOCIATED 11-RELATED"/>
    <property type="match status" value="1"/>
</dbReference>
<dbReference type="InterPro" id="IPR037151">
    <property type="entry name" value="AlkB-like_sf"/>
</dbReference>
<accession>A0A0P8ZH91</accession>
<dbReference type="InterPro" id="IPR032870">
    <property type="entry name" value="ALKBH7-like"/>
</dbReference>
<evidence type="ECO:0000313" key="2">
    <source>
        <dbReference type="EMBL" id="KPU74102.1"/>
    </source>
</evidence>
<protein>
    <recommendedName>
        <fullName evidence="4">Alpha-ketoglutarate-dependent dioxygenase AlkB-like domain-containing protein</fullName>
    </recommendedName>
</protein>
<dbReference type="OrthoDB" id="28127at2759"/>
<sequence length="244" mass="28123">MGVRKLRYGKSWQRSLAFLVIQVANGEMLVLGRLARPGNTLSRQIHSLLDFAGAWPASERCAFEKDMQVLQDFVTAEEEQALLREIEPHLSRLPYETSHWDEAIQGYRETEQRNWNADNRLVLERISHLAFDGRAMPFVHILDLAESGVIKPHVDSTRFCGNTIAGLSLLSDSVMRLVRVVEDRGDPYWADLFLPRRSLYVMSSLARYHFTHEILARELSTFRLTPIGRKRRISVICRCEPEES</sequence>
<dbReference type="GO" id="GO:0006631">
    <property type="term" value="P:fatty acid metabolic process"/>
    <property type="evidence" value="ECO:0007669"/>
    <property type="project" value="TreeGrafter"/>
</dbReference>
<dbReference type="Proteomes" id="UP000007801">
    <property type="component" value="Unassembled WGS sequence"/>
</dbReference>
<dbReference type="SUPFAM" id="SSF51197">
    <property type="entry name" value="Clavaminate synthase-like"/>
    <property type="match status" value="1"/>
</dbReference>
<evidence type="ECO:0000256" key="1">
    <source>
        <dbReference type="ARBA" id="ARBA00001954"/>
    </source>
</evidence>
<dbReference type="AlphaFoldDB" id="A0A0P8ZH91"/>
<reference evidence="2 3" key="1">
    <citation type="journal article" date="2007" name="Nature">
        <title>Evolution of genes and genomes on the Drosophila phylogeny.</title>
        <authorList>
            <consortium name="Drosophila 12 Genomes Consortium"/>
            <person name="Clark A.G."/>
            <person name="Eisen M.B."/>
            <person name="Smith D.R."/>
            <person name="Bergman C.M."/>
            <person name="Oliver B."/>
            <person name="Markow T.A."/>
            <person name="Kaufman T.C."/>
            <person name="Kellis M."/>
            <person name="Gelbart W."/>
            <person name="Iyer V.N."/>
            <person name="Pollard D.A."/>
            <person name="Sackton T.B."/>
            <person name="Larracuente A.M."/>
            <person name="Singh N.D."/>
            <person name="Abad J.P."/>
            <person name="Abt D.N."/>
            <person name="Adryan B."/>
            <person name="Aguade M."/>
            <person name="Akashi H."/>
            <person name="Anderson W.W."/>
            <person name="Aquadro C.F."/>
            <person name="Ardell D.H."/>
            <person name="Arguello R."/>
            <person name="Artieri C.G."/>
            <person name="Barbash D.A."/>
            <person name="Barker D."/>
            <person name="Barsanti P."/>
            <person name="Batterham P."/>
            <person name="Batzoglou S."/>
            <person name="Begun D."/>
            <person name="Bhutkar A."/>
            <person name="Blanco E."/>
            <person name="Bosak S.A."/>
            <person name="Bradley R.K."/>
            <person name="Brand A.D."/>
            <person name="Brent M.R."/>
            <person name="Brooks A.N."/>
            <person name="Brown R.H."/>
            <person name="Butlin R.K."/>
            <person name="Caggese C."/>
            <person name="Calvi B.R."/>
            <person name="Bernardo de Carvalho A."/>
            <person name="Caspi A."/>
            <person name="Castrezana S."/>
            <person name="Celniker S.E."/>
            <person name="Chang J.L."/>
            <person name="Chapple C."/>
            <person name="Chatterji S."/>
            <person name="Chinwalla A."/>
            <person name="Civetta A."/>
            <person name="Clifton S.W."/>
            <person name="Comeron J.M."/>
            <person name="Costello J.C."/>
            <person name="Coyne J.A."/>
            <person name="Daub J."/>
            <person name="David R.G."/>
            <person name="Delcher A.L."/>
            <person name="Delehaunty K."/>
            <person name="Do C.B."/>
            <person name="Ebling H."/>
            <person name="Edwards K."/>
            <person name="Eickbush T."/>
            <person name="Evans J.D."/>
            <person name="Filipski A."/>
            <person name="Findeiss S."/>
            <person name="Freyhult E."/>
            <person name="Fulton L."/>
            <person name="Fulton R."/>
            <person name="Garcia A.C."/>
            <person name="Gardiner A."/>
            <person name="Garfield D.A."/>
            <person name="Garvin B.E."/>
            <person name="Gibson G."/>
            <person name="Gilbert D."/>
            <person name="Gnerre S."/>
            <person name="Godfrey J."/>
            <person name="Good R."/>
            <person name="Gotea V."/>
            <person name="Gravely B."/>
            <person name="Greenberg A.J."/>
            <person name="Griffiths-Jones S."/>
            <person name="Gross S."/>
            <person name="Guigo R."/>
            <person name="Gustafson E.A."/>
            <person name="Haerty W."/>
            <person name="Hahn M.W."/>
            <person name="Halligan D.L."/>
            <person name="Halpern A.L."/>
            <person name="Halter G.M."/>
            <person name="Han M.V."/>
            <person name="Heger A."/>
            <person name="Hillier L."/>
            <person name="Hinrichs A.S."/>
            <person name="Holmes I."/>
            <person name="Hoskins R.A."/>
            <person name="Hubisz M.J."/>
            <person name="Hultmark D."/>
            <person name="Huntley M.A."/>
            <person name="Jaffe D.B."/>
            <person name="Jagadeeshan S."/>
            <person name="Jeck W.R."/>
            <person name="Johnson J."/>
            <person name="Jones C.D."/>
            <person name="Jordan W.C."/>
            <person name="Karpen G.H."/>
            <person name="Kataoka E."/>
            <person name="Keightley P.D."/>
            <person name="Kheradpour P."/>
            <person name="Kirkness E.F."/>
            <person name="Koerich L.B."/>
            <person name="Kristiansen K."/>
            <person name="Kudrna D."/>
            <person name="Kulathinal R.J."/>
            <person name="Kumar S."/>
            <person name="Kwok R."/>
            <person name="Lander E."/>
            <person name="Langley C.H."/>
            <person name="Lapoint R."/>
            <person name="Lazzaro B.P."/>
            <person name="Lee S.J."/>
            <person name="Levesque L."/>
            <person name="Li R."/>
            <person name="Lin C.F."/>
            <person name="Lin M.F."/>
            <person name="Lindblad-Toh K."/>
            <person name="Llopart A."/>
            <person name="Long M."/>
            <person name="Low L."/>
            <person name="Lozovsky E."/>
            <person name="Lu J."/>
            <person name="Luo M."/>
            <person name="Machado C.A."/>
            <person name="Makalowski W."/>
            <person name="Marzo M."/>
            <person name="Matsuda M."/>
            <person name="Matzkin L."/>
            <person name="McAllister B."/>
            <person name="McBride C.S."/>
            <person name="McKernan B."/>
            <person name="McKernan K."/>
            <person name="Mendez-Lago M."/>
            <person name="Minx P."/>
            <person name="Mollenhauer M.U."/>
            <person name="Montooth K."/>
            <person name="Mount S.M."/>
            <person name="Mu X."/>
            <person name="Myers E."/>
            <person name="Negre B."/>
            <person name="Newfeld S."/>
            <person name="Nielsen R."/>
            <person name="Noor M.A."/>
            <person name="O'Grady P."/>
            <person name="Pachter L."/>
            <person name="Papaceit M."/>
            <person name="Parisi M.J."/>
            <person name="Parisi M."/>
            <person name="Parts L."/>
            <person name="Pedersen J.S."/>
            <person name="Pesole G."/>
            <person name="Phillippy A.M."/>
            <person name="Ponting C.P."/>
            <person name="Pop M."/>
            <person name="Porcelli D."/>
            <person name="Powell J.R."/>
            <person name="Prohaska S."/>
            <person name="Pruitt K."/>
            <person name="Puig M."/>
            <person name="Quesneville H."/>
            <person name="Ram K.R."/>
            <person name="Rand D."/>
            <person name="Rasmussen M.D."/>
            <person name="Reed L.K."/>
            <person name="Reenan R."/>
            <person name="Reily A."/>
            <person name="Remington K.A."/>
            <person name="Rieger T.T."/>
            <person name="Ritchie M.G."/>
            <person name="Robin C."/>
            <person name="Rogers Y.H."/>
            <person name="Rohde C."/>
            <person name="Rozas J."/>
            <person name="Rubenfield M.J."/>
            <person name="Ruiz A."/>
            <person name="Russo S."/>
            <person name="Salzberg S.L."/>
            <person name="Sanchez-Gracia A."/>
            <person name="Saranga D.J."/>
            <person name="Sato H."/>
            <person name="Schaeffer S.W."/>
            <person name="Schatz M.C."/>
            <person name="Schlenke T."/>
            <person name="Schwartz R."/>
            <person name="Segarra C."/>
            <person name="Singh R.S."/>
            <person name="Sirot L."/>
            <person name="Sirota M."/>
            <person name="Sisneros N.B."/>
            <person name="Smith C.D."/>
            <person name="Smith T.F."/>
            <person name="Spieth J."/>
            <person name="Stage D.E."/>
            <person name="Stark A."/>
            <person name="Stephan W."/>
            <person name="Strausberg R.L."/>
            <person name="Strempel S."/>
            <person name="Sturgill D."/>
            <person name="Sutton G."/>
            <person name="Sutton G.G."/>
            <person name="Tao W."/>
            <person name="Teichmann S."/>
            <person name="Tobari Y.N."/>
            <person name="Tomimura Y."/>
            <person name="Tsolas J.M."/>
            <person name="Valente V.L."/>
            <person name="Venter E."/>
            <person name="Venter J.C."/>
            <person name="Vicario S."/>
            <person name="Vieira F.G."/>
            <person name="Vilella A.J."/>
            <person name="Villasante A."/>
            <person name="Walenz B."/>
            <person name="Wang J."/>
            <person name="Wasserman M."/>
            <person name="Watts T."/>
            <person name="Wilson D."/>
            <person name="Wilson R.K."/>
            <person name="Wing R.A."/>
            <person name="Wolfner M.F."/>
            <person name="Wong A."/>
            <person name="Wong G.K."/>
            <person name="Wu C.I."/>
            <person name="Wu G."/>
            <person name="Yamamoto D."/>
            <person name="Yang H.P."/>
            <person name="Yang S.P."/>
            <person name="Yorke J.A."/>
            <person name="Yoshida K."/>
            <person name="Zdobnov E."/>
            <person name="Zhang P."/>
            <person name="Zhang Y."/>
            <person name="Zimin A.V."/>
            <person name="Baldwin J."/>
            <person name="Abdouelleil A."/>
            <person name="Abdulkadir J."/>
            <person name="Abebe A."/>
            <person name="Abera B."/>
            <person name="Abreu J."/>
            <person name="Acer S.C."/>
            <person name="Aftuck L."/>
            <person name="Alexander A."/>
            <person name="An P."/>
            <person name="Anderson E."/>
            <person name="Anderson S."/>
            <person name="Arachi H."/>
            <person name="Azer M."/>
            <person name="Bachantsang P."/>
            <person name="Barry A."/>
            <person name="Bayul T."/>
            <person name="Berlin A."/>
            <person name="Bessette D."/>
            <person name="Bloom T."/>
            <person name="Blye J."/>
            <person name="Boguslavskiy L."/>
            <person name="Bonnet C."/>
            <person name="Boukhgalter B."/>
            <person name="Bourzgui I."/>
            <person name="Brown A."/>
            <person name="Cahill P."/>
            <person name="Channer S."/>
            <person name="Cheshatsang Y."/>
            <person name="Chuda L."/>
            <person name="Citroen M."/>
            <person name="Collymore A."/>
            <person name="Cooke P."/>
            <person name="Costello M."/>
            <person name="D'Aco K."/>
            <person name="Daza R."/>
            <person name="De Haan G."/>
            <person name="DeGray S."/>
            <person name="DeMaso C."/>
            <person name="Dhargay N."/>
            <person name="Dooley K."/>
            <person name="Dooley E."/>
            <person name="Doricent M."/>
            <person name="Dorje P."/>
            <person name="Dorjee K."/>
            <person name="Dupes A."/>
            <person name="Elong R."/>
            <person name="Falk J."/>
            <person name="Farina A."/>
            <person name="Faro S."/>
            <person name="Ferguson D."/>
            <person name="Fisher S."/>
            <person name="Foley C.D."/>
            <person name="Franke A."/>
            <person name="Friedrich D."/>
            <person name="Gadbois L."/>
            <person name="Gearin G."/>
            <person name="Gearin C.R."/>
            <person name="Giannoukos G."/>
            <person name="Goode T."/>
            <person name="Graham J."/>
            <person name="Grandbois E."/>
            <person name="Grewal S."/>
            <person name="Gyaltsen K."/>
            <person name="Hafez N."/>
            <person name="Hagos B."/>
            <person name="Hall J."/>
            <person name="Henson C."/>
            <person name="Hollinger A."/>
            <person name="Honan T."/>
            <person name="Huard M.D."/>
            <person name="Hughes L."/>
            <person name="Hurhula B."/>
            <person name="Husby M.E."/>
            <person name="Kamat A."/>
            <person name="Kanga B."/>
            <person name="Kashin S."/>
            <person name="Khazanovich D."/>
            <person name="Kisner P."/>
            <person name="Lance K."/>
            <person name="Lara M."/>
            <person name="Lee W."/>
            <person name="Lennon N."/>
            <person name="Letendre F."/>
            <person name="LeVine R."/>
            <person name="Lipovsky A."/>
            <person name="Liu X."/>
            <person name="Liu J."/>
            <person name="Liu S."/>
            <person name="Lokyitsang T."/>
            <person name="Lokyitsang Y."/>
            <person name="Lubonja R."/>
            <person name="Lui A."/>
            <person name="MacDonald P."/>
            <person name="Magnisalis V."/>
            <person name="Maru K."/>
            <person name="Matthews C."/>
            <person name="McCusker W."/>
            <person name="McDonough S."/>
            <person name="Mehta T."/>
            <person name="Meldrim J."/>
            <person name="Meneus L."/>
            <person name="Mihai O."/>
            <person name="Mihalev A."/>
            <person name="Mihova T."/>
            <person name="Mittelman R."/>
            <person name="Mlenga V."/>
            <person name="Montmayeur A."/>
            <person name="Mulrain L."/>
            <person name="Navidi A."/>
            <person name="Naylor J."/>
            <person name="Negash T."/>
            <person name="Nguyen T."/>
            <person name="Nguyen N."/>
            <person name="Nicol R."/>
            <person name="Norbu C."/>
            <person name="Norbu N."/>
            <person name="Novod N."/>
            <person name="O'Neill B."/>
            <person name="Osman S."/>
            <person name="Markiewicz E."/>
            <person name="Oyono O.L."/>
            <person name="Patti C."/>
            <person name="Phunkhang P."/>
            <person name="Pierre F."/>
            <person name="Priest M."/>
            <person name="Raghuraman S."/>
            <person name="Rege F."/>
            <person name="Reyes R."/>
            <person name="Rise C."/>
            <person name="Rogov P."/>
            <person name="Ross K."/>
            <person name="Ryan E."/>
            <person name="Settipalli S."/>
            <person name="Shea T."/>
            <person name="Sherpa N."/>
            <person name="Shi L."/>
            <person name="Shih D."/>
            <person name="Sparrow T."/>
            <person name="Spaulding J."/>
            <person name="Stalker J."/>
            <person name="Stange-Thomann N."/>
            <person name="Stavropoulos S."/>
            <person name="Stone C."/>
            <person name="Strader C."/>
            <person name="Tesfaye S."/>
            <person name="Thomson T."/>
            <person name="Thoulutsang Y."/>
            <person name="Thoulutsang D."/>
            <person name="Topham K."/>
            <person name="Topping I."/>
            <person name="Tsamla T."/>
            <person name="Vassiliev H."/>
            <person name="Vo A."/>
            <person name="Wangchuk T."/>
            <person name="Wangdi T."/>
            <person name="Weiand M."/>
            <person name="Wilkinson J."/>
            <person name="Wilson A."/>
            <person name="Yadav S."/>
            <person name="Young G."/>
            <person name="Yu Q."/>
            <person name="Zembek L."/>
            <person name="Zhong D."/>
            <person name="Zimmer A."/>
            <person name="Zwirko Z."/>
            <person name="Jaffe D.B."/>
            <person name="Alvarez P."/>
            <person name="Brockman W."/>
            <person name="Butler J."/>
            <person name="Chin C."/>
            <person name="Gnerre S."/>
            <person name="Grabherr M."/>
            <person name="Kleber M."/>
            <person name="Mauceli E."/>
            <person name="MacCallum I."/>
        </authorList>
    </citation>
    <scope>NUCLEOTIDE SEQUENCE [LARGE SCALE GENOMIC DNA]</scope>
    <source>
        <strain evidence="3">Tucson 14024-0371.13</strain>
    </source>
</reference>
<dbReference type="GO" id="GO:0005759">
    <property type="term" value="C:mitochondrial matrix"/>
    <property type="evidence" value="ECO:0007669"/>
    <property type="project" value="TreeGrafter"/>
</dbReference>
<proteinExistence type="predicted"/>
<dbReference type="SMR" id="A0A0P8ZH91"/>
<comment type="cofactor">
    <cofactor evidence="1">
        <name>Fe(2+)</name>
        <dbReference type="ChEBI" id="CHEBI:29033"/>
    </cofactor>
</comment>
<dbReference type="EMBL" id="CH902632">
    <property type="protein sequence ID" value="KPU74102.1"/>
    <property type="molecule type" value="Genomic_DNA"/>
</dbReference>
<dbReference type="Gene3D" id="2.60.120.590">
    <property type="entry name" value="Alpha-ketoglutarate-dependent dioxygenase AlkB-like"/>
    <property type="match status" value="1"/>
</dbReference>
<dbReference type="GO" id="GO:0006974">
    <property type="term" value="P:DNA damage response"/>
    <property type="evidence" value="ECO:0007669"/>
    <property type="project" value="InterPro"/>
</dbReference>
<dbReference type="STRING" id="7217.A0A0P8ZH91"/>
<gene>
    <name evidence="2" type="primary">Dana\GF22171</name>
    <name evidence="2" type="synonym">dana_GLEANR_6150</name>
    <name evidence="2" type="ORF">GF22171</name>
</gene>